<proteinExistence type="predicted"/>
<reference evidence="2" key="3">
    <citation type="submission" date="2021-10" db="EMBL/GenBank/DDBJ databases">
        <title>Collection of gut derived symbiotic bacterial strains cultured from healthy donors.</title>
        <authorList>
            <person name="Lin H."/>
            <person name="Littmann E."/>
            <person name="Kohout C."/>
            <person name="Pamer E.G."/>
        </authorList>
    </citation>
    <scope>NUCLEOTIDE SEQUENCE</scope>
    <source>
        <strain evidence="2">DFI.4.48</strain>
    </source>
</reference>
<dbReference type="Proteomes" id="UP001198439">
    <property type="component" value="Unassembled WGS sequence"/>
</dbReference>
<dbReference type="InterPro" id="IPR011437">
    <property type="entry name" value="DUF1540"/>
</dbReference>
<dbReference type="AlphaFoldDB" id="A0A2T3G2F5"/>
<name>A0A2T3G2F5_9FIRM</name>
<gene>
    <name evidence="3" type="ORF">C7U55_02690</name>
    <name evidence="2" type="ORF">LJD69_01875</name>
</gene>
<dbReference type="Pfam" id="PF07561">
    <property type="entry name" value="DUF1540"/>
    <property type="match status" value="1"/>
</dbReference>
<evidence type="ECO:0000313" key="3">
    <source>
        <dbReference type="EMBL" id="PST41708.1"/>
    </source>
</evidence>
<evidence type="ECO:0000313" key="4">
    <source>
        <dbReference type="Proteomes" id="UP000241201"/>
    </source>
</evidence>
<dbReference type="Proteomes" id="UP000241201">
    <property type="component" value="Unassembled WGS sequence"/>
</dbReference>
<dbReference type="RefSeq" id="WP_106987234.1">
    <property type="nucleotide sequence ID" value="NZ_DAWBWI010000159.1"/>
</dbReference>
<feature type="domain" description="DUF1540" evidence="1">
    <location>
        <begin position="5"/>
        <end position="47"/>
    </location>
</feature>
<dbReference type="EMBL" id="JAJDKZ010000003">
    <property type="protein sequence ID" value="MCB8609342.1"/>
    <property type="molecule type" value="Genomic_DNA"/>
</dbReference>
<reference evidence="4" key="1">
    <citation type="submission" date="2018-03" db="EMBL/GenBank/DDBJ databases">
        <title>Lachnoclostridium SNUG30370 gen.nov., sp.nov., isolated from human faeces.</title>
        <authorList>
            <person name="Seo B."/>
            <person name="Jeon K."/>
            <person name="Ko G."/>
        </authorList>
    </citation>
    <scope>NUCLEOTIDE SEQUENCE [LARGE SCALE GENOMIC DNA]</scope>
    <source>
        <strain evidence="4">SNUG30370</strain>
    </source>
</reference>
<accession>A0A2T3G2F5</accession>
<sequence>MAKDVRCSVTTCAYHDQNDCCKANEIRVSKCNCSSPCEEQETECGTFKLK</sequence>
<dbReference type="GeneID" id="77470012"/>
<dbReference type="EMBL" id="PYLP01000002">
    <property type="protein sequence ID" value="PST41708.1"/>
    <property type="molecule type" value="Genomic_DNA"/>
</dbReference>
<comment type="caution">
    <text evidence="3">The sequence shown here is derived from an EMBL/GenBank/DDBJ whole genome shotgun (WGS) entry which is preliminary data.</text>
</comment>
<evidence type="ECO:0000313" key="2">
    <source>
        <dbReference type="EMBL" id="MCB8609342.1"/>
    </source>
</evidence>
<reference evidence="3" key="2">
    <citation type="journal article" date="2019" name="Int. J. Syst. Evol. Microbiol.">
        <title>Faecalibacillus intestinalis gen. nov., sp. nov. and Faecalibacillus faecis sp. nov., isolated from human faeces.</title>
        <authorList>
            <person name="Seo B."/>
            <person name="Jeon K."/>
            <person name="Baek I."/>
            <person name="Lee Y.M."/>
            <person name="Baek K."/>
            <person name="Ko G."/>
        </authorList>
    </citation>
    <scope>NUCLEOTIDE SEQUENCE</scope>
    <source>
        <strain evidence="3">SNUG30370</strain>
    </source>
</reference>
<protein>
    <submittedName>
        <fullName evidence="3">DUF1540 domain-containing protein</fullName>
    </submittedName>
</protein>
<keyword evidence="4" id="KW-1185">Reference proteome</keyword>
<organism evidence="3 4">
    <name type="scientific">Faecalibacillus faecis</name>
    <dbReference type="NCBI Taxonomy" id="1982628"/>
    <lineage>
        <taxon>Bacteria</taxon>
        <taxon>Bacillati</taxon>
        <taxon>Bacillota</taxon>
        <taxon>Erysipelotrichia</taxon>
        <taxon>Erysipelotrichales</taxon>
        <taxon>Coprobacillaceae</taxon>
        <taxon>Faecalibacillus</taxon>
    </lineage>
</organism>
<evidence type="ECO:0000259" key="1">
    <source>
        <dbReference type="Pfam" id="PF07561"/>
    </source>
</evidence>